<keyword evidence="3" id="KW-1185">Reference proteome</keyword>
<organism evidence="2 3">
    <name type="scientific">Parthenolecanium corni</name>
    <dbReference type="NCBI Taxonomy" id="536013"/>
    <lineage>
        <taxon>Eukaryota</taxon>
        <taxon>Metazoa</taxon>
        <taxon>Ecdysozoa</taxon>
        <taxon>Arthropoda</taxon>
        <taxon>Hexapoda</taxon>
        <taxon>Insecta</taxon>
        <taxon>Pterygota</taxon>
        <taxon>Neoptera</taxon>
        <taxon>Paraneoptera</taxon>
        <taxon>Hemiptera</taxon>
        <taxon>Sternorrhyncha</taxon>
        <taxon>Coccoidea</taxon>
        <taxon>Coccidae</taxon>
        <taxon>Parthenolecanium</taxon>
    </lineage>
</organism>
<sequence length="198" mass="21268">MSKVPLHTLCEEKAQLAVAYETIKSLPPSHSPPPPVSPPFAPSSPMLSPYAVSTVSSTPPTPISDSSGSTALSISRAPNICVEDGRIEFVKDSVDGGIRTNCNSINNNNNNNNNNSSSSSSSSNYRESFAAVAAAAAAAARRHSREEKIDNAKILIMSKKNYSPEQMKAALLDVNKGMQTSRNEFKEKSNACTYNEMW</sequence>
<reference evidence="2 3" key="1">
    <citation type="submission" date="2024-03" db="EMBL/GenBank/DDBJ databases">
        <title>Adaptation during the transition from Ophiocordyceps entomopathogen to insect associate is accompanied by gene loss and intensified selection.</title>
        <authorList>
            <person name="Ward C.M."/>
            <person name="Onetto C.A."/>
            <person name="Borneman A.R."/>
        </authorList>
    </citation>
    <scope>NUCLEOTIDE SEQUENCE [LARGE SCALE GENOMIC DNA]</scope>
    <source>
        <strain evidence="2">AWRI1</strain>
        <tissue evidence="2">Single Adult Female</tissue>
    </source>
</reference>
<dbReference type="EMBL" id="JBBCAQ010000034">
    <property type="protein sequence ID" value="KAK7579702.1"/>
    <property type="molecule type" value="Genomic_DNA"/>
</dbReference>
<feature type="region of interest" description="Disordered" evidence="1">
    <location>
        <begin position="104"/>
        <end position="123"/>
    </location>
</feature>
<gene>
    <name evidence="2" type="ORF">V9T40_000331</name>
</gene>
<comment type="caution">
    <text evidence="2">The sequence shown here is derived from an EMBL/GenBank/DDBJ whole genome shotgun (WGS) entry which is preliminary data.</text>
</comment>
<dbReference type="Proteomes" id="UP001367676">
    <property type="component" value="Unassembled WGS sequence"/>
</dbReference>
<proteinExistence type="predicted"/>
<feature type="compositionally biased region" description="Low complexity" evidence="1">
    <location>
        <begin position="51"/>
        <end position="70"/>
    </location>
</feature>
<protein>
    <submittedName>
        <fullName evidence="2">Uncharacterized protein</fullName>
    </submittedName>
</protein>
<accession>A0AAN9Y0C7</accession>
<evidence type="ECO:0000313" key="2">
    <source>
        <dbReference type="EMBL" id="KAK7579702.1"/>
    </source>
</evidence>
<evidence type="ECO:0000313" key="3">
    <source>
        <dbReference type="Proteomes" id="UP001367676"/>
    </source>
</evidence>
<evidence type="ECO:0000256" key="1">
    <source>
        <dbReference type="SAM" id="MobiDB-lite"/>
    </source>
</evidence>
<feature type="region of interest" description="Disordered" evidence="1">
    <location>
        <begin position="51"/>
        <end position="71"/>
    </location>
</feature>
<dbReference type="AlphaFoldDB" id="A0AAN9Y0C7"/>
<name>A0AAN9Y0C7_9HEMI</name>